<dbReference type="GO" id="GO:0043564">
    <property type="term" value="C:Ku70:Ku80 complex"/>
    <property type="evidence" value="ECO:0007669"/>
    <property type="project" value="TreeGrafter"/>
</dbReference>
<reference evidence="2" key="3">
    <citation type="submission" date="2018-10" db="EMBL/GenBank/DDBJ databases">
        <authorList>
            <person name="Hovde B."/>
            <person name="Zhang X."/>
        </authorList>
    </citation>
    <scope>NUCLEOTIDE SEQUENCE [LARGE SCALE GENOMIC DNA]</scope>
    <source>
        <strain evidence="2">UTEX 25</strain>
    </source>
</reference>
<dbReference type="KEGG" id="apro:F751_1243"/>
<dbReference type="PANTHER" id="PTHR12604">
    <property type="entry name" value="KU AUTOANTIGEN DNA HELICASE"/>
    <property type="match status" value="1"/>
</dbReference>
<organism evidence="1 3">
    <name type="scientific">Auxenochlorella protothecoides</name>
    <name type="common">Green microalga</name>
    <name type="synonym">Chlorella protothecoides</name>
    <dbReference type="NCBI Taxonomy" id="3075"/>
    <lineage>
        <taxon>Eukaryota</taxon>
        <taxon>Viridiplantae</taxon>
        <taxon>Chlorophyta</taxon>
        <taxon>core chlorophytes</taxon>
        <taxon>Trebouxiophyceae</taxon>
        <taxon>Chlorellales</taxon>
        <taxon>Chlorellaceae</taxon>
        <taxon>Auxenochlorella</taxon>
    </lineage>
</organism>
<dbReference type="EMBL" id="QOKY01000183">
    <property type="protein sequence ID" value="RMZ54202.1"/>
    <property type="molecule type" value="Genomic_DNA"/>
</dbReference>
<dbReference type="STRING" id="3075.A0A087SP12"/>
<evidence type="ECO:0000313" key="1">
    <source>
        <dbReference type="EMBL" id="KFM27466.1"/>
    </source>
</evidence>
<evidence type="ECO:0000313" key="3">
    <source>
        <dbReference type="Proteomes" id="UP000028924"/>
    </source>
</evidence>
<dbReference type="PANTHER" id="PTHR12604:SF4">
    <property type="entry name" value="X-RAY REPAIR CROSS-COMPLEMENTING PROTEIN 5"/>
    <property type="match status" value="1"/>
</dbReference>
<proteinExistence type="predicted"/>
<dbReference type="Proteomes" id="UP000028924">
    <property type="component" value="Unassembled WGS sequence"/>
</dbReference>
<sequence length="261" mass="28249">MPPATRATGPRNVEVTVLLLDIGASMHADLDSAAHALSAYVETRMLSRPNSDLALVYFGTSGTSNELHDEAASAGDPTQYLHISVVHALQQPGLSMLRSLRQVPRGDGESDFVDALTVALDSLYKAVALRDELQGPRVAKRIVLLSQLATQIKPDPGNAFKDTLVRKLAQQGVTLDLVCLHPYLAVPGTRAQLQYILDNVKVAKKTNQEKLPSLGKESPFDSTDPAASHGLTLAREYRVAEEGDAGEEVAQEERVKVYRVC</sequence>
<dbReference type="eggNOG" id="KOG2326">
    <property type="taxonomic scope" value="Eukaryota"/>
</dbReference>
<protein>
    <submittedName>
        <fullName evidence="1">ATP-dependent DNA helicase 2 subunit KU80</fullName>
    </submittedName>
</protein>
<dbReference type="InterPro" id="IPR036465">
    <property type="entry name" value="vWFA_dom_sf"/>
</dbReference>
<keyword evidence="3" id="KW-1185">Reference proteome</keyword>
<keyword evidence="1" id="KW-0547">Nucleotide-binding</keyword>
<keyword evidence="1" id="KW-0378">Hydrolase</keyword>
<dbReference type="EMBL" id="KL662146">
    <property type="protein sequence ID" value="KFM27466.1"/>
    <property type="molecule type" value="Genomic_DNA"/>
</dbReference>
<dbReference type="GO" id="GO:0000723">
    <property type="term" value="P:telomere maintenance"/>
    <property type="evidence" value="ECO:0007669"/>
    <property type="project" value="TreeGrafter"/>
</dbReference>
<dbReference type="GO" id="GO:0006303">
    <property type="term" value="P:double-strand break repair via nonhomologous end joining"/>
    <property type="evidence" value="ECO:0007669"/>
    <property type="project" value="TreeGrafter"/>
</dbReference>
<dbReference type="RefSeq" id="XP_011400433.1">
    <property type="nucleotide sequence ID" value="XM_011402131.1"/>
</dbReference>
<name>A0A087SP12_AUXPR</name>
<dbReference type="Proteomes" id="UP000279271">
    <property type="component" value="Unassembled WGS sequence"/>
</dbReference>
<dbReference type="GeneID" id="23612634"/>
<gene>
    <name evidence="2" type="ORF">APUTEX25_005358</name>
    <name evidence="1" type="ORF">F751_1243</name>
</gene>
<reference evidence="2" key="4">
    <citation type="submission" date="2018-11" db="EMBL/GenBank/DDBJ databases">
        <title>Characterization of plant carbon substrate utilization by Auxenochlorella protothecoides.</title>
        <authorList>
            <person name="Vogler B.W."/>
            <person name="Starkenburg S.R."/>
            <person name="Sudasinghe N."/>
            <person name="Schambach J.Y."/>
            <person name="Rollin J.A."/>
            <person name="Pattathil S."/>
            <person name="Barry A.N."/>
        </authorList>
    </citation>
    <scope>NUCLEOTIDE SEQUENCE [LARGE SCALE GENOMIC DNA]</scope>
    <source>
        <strain evidence="2">UTEX 25</strain>
    </source>
</reference>
<dbReference type="SUPFAM" id="SSF53300">
    <property type="entry name" value="vWA-like"/>
    <property type="match status" value="1"/>
</dbReference>
<reference evidence="4" key="2">
    <citation type="journal article" date="2018" name="Algal Res.">
        <title>Characterization of plant carbon substrate utilization by Auxenochlorella protothecoides.</title>
        <authorList>
            <person name="Vogler B.W."/>
            <person name="Starkenburg S.R."/>
            <person name="Sudasinghe N."/>
            <person name="Schambach J.Y."/>
            <person name="Rollin J.A."/>
            <person name="Pattathil S."/>
            <person name="Barry A.N."/>
        </authorList>
    </citation>
    <scope>NUCLEOTIDE SEQUENCE [LARGE SCALE GENOMIC DNA]</scope>
    <source>
        <strain evidence="4">UTEX 25</strain>
    </source>
</reference>
<accession>A0A087SP12</accession>
<dbReference type="GO" id="GO:0042162">
    <property type="term" value="F:telomeric DNA binding"/>
    <property type="evidence" value="ECO:0007669"/>
    <property type="project" value="TreeGrafter"/>
</dbReference>
<dbReference type="Gene3D" id="3.40.50.410">
    <property type="entry name" value="von Willebrand factor, type A domain"/>
    <property type="match status" value="1"/>
</dbReference>
<evidence type="ECO:0000313" key="2">
    <source>
        <dbReference type="EMBL" id="RMZ54202.1"/>
    </source>
</evidence>
<dbReference type="GO" id="GO:0003690">
    <property type="term" value="F:double-stranded DNA binding"/>
    <property type="evidence" value="ECO:0007669"/>
    <property type="project" value="TreeGrafter"/>
</dbReference>
<reference evidence="1 3" key="1">
    <citation type="journal article" date="2014" name="BMC Genomics">
        <title>Oil accumulation mechanisms of the oleaginous microalga Chlorella protothecoides revealed through its genome, transcriptomes, and proteomes.</title>
        <authorList>
            <person name="Gao C."/>
            <person name="Wang Y."/>
            <person name="Shen Y."/>
            <person name="Yan D."/>
            <person name="He X."/>
            <person name="Dai J."/>
            <person name="Wu Q."/>
        </authorList>
    </citation>
    <scope>NUCLEOTIDE SEQUENCE [LARGE SCALE GENOMIC DNA]</scope>
    <source>
        <strain evidence="1 3">0710</strain>
    </source>
</reference>
<evidence type="ECO:0000313" key="4">
    <source>
        <dbReference type="Proteomes" id="UP000279271"/>
    </source>
</evidence>
<dbReference type="GO" id="GO:0004386">
    <property type="term" value="F:helicase activity"/>
    <property type="evidence" value="ECO:0007669"/>
    <property type="project" value="UniProtKB-KW"/>
</dbReference>
<keyword evidence="1" id="KW-0347">Helicase</keyword>
<keyword evidence="1" id="KW-0067">ATP-binding</keyword>
<dbReference type="AlphaFoldDB" id="A0A087SP12"/>
<dbReference type="OrthoDB" id="514290at2759"/>